<dbReference type="RefSeq" id="WP_017013452.1">
    <property type="nucleotide sequence ID" value="NZ_FOWR01000054.1"/>
</dbReference>
<gene>
    <name evidence="2" type="ORF">SAMN03084138_04496</name>
</gene>
<feature type="domain" description="Gamma-glutamylcyclotransferase AIG2-like" evidence="1">
    <location>
        <begin position="3"/>
        <end position="104"/>
    </location>
</feature>
<accession>A0A1I5WZL1</accession>
<organism evidence="2 3">
    <name type="scientific">Enterovibrio norvegicus DSM 15893</name>
    <dbReference type="NCBI Taxonomy" id="1121869"/>
    <lineage>
        <taxon>Bacteria</taxon>
        <taxon>Pseudomonadati</taxon>
        <taxon>Pseudomonadota</taxon>
        <taxon>Gammaproteobacteria</taxon>
        <taxon>Vibrionales</taxon>
        <taxon>Vibrionaceae</taxon>
        <taxon>Enterovibrio</taxon>
    </lineage>
</organism>
<evidence type="ECO:0000313" key="2">
    <source>
        <dbReference type="EMBL" id="SFQ25061.1"/>
    </source>
</evidence>
<evidence type="ECO:0000259" key="1">
    <source>
        <dbReference type="Pfam" id="PF06094"/>
    </source>
</evidence>
<proteinExistence type="predicted"/>
<dbReference type="Pfam" id="PF06094">
    <property type="entry name" value="GGACT"/>
    <property type="match status" value="1"/>
</dbReference>
<sequence>MYIFGYGSLINGESRKVTGDTGQAVPAVVSGLQRHWGKTGSPNMSHLVVKEAEGECNGVLIHIDSETLTVFDIREAGYQRVELDSQRIQLLDQTFTIDEPVYVYVTDEVISPCYIQPIAQSYVDTVLAGCLRYSTEFAQTFIVSTQGWENPRIDDRRAPVYQRVAGVDDNARVEIDRMLLGYPMVG</sequence>
<dbReference type="SUPFAM" id="SSF110857">
    <property type="entry name" value="Gamma-glutamyl cyclotransferase-like"/>
    <property type="match status" value="1"/>
</dbReference>
<dbReference type="STRING" id="1121869.SAMN03084138_04496"/>
<dbReference type="GeneID" id="35869873"/>
<dbReference type="AlphaFoldDB" id="A0A1I5WZL1"/>
<evidence type="ECO:0000313" key="3">
    <source>
        <dbReference type="Proteomes" id="UP000182692"/>
    </source>
</evidence>
<name>A0A1I5WZL1_9GAMM</name>
<dbReference type="InterPro" id="IPR013024">
    <property type="entry name" value="GGCT-like"/>
</dbReference>
<dbReference type="CDD" id="cd06661">
    <property type="entry name" value="GGCT_like"/>
    <property type="match status" value="1"/>
</dbReference>
<dbReference type="InterPro" id="IPR036568">
    <property type="entry name" value="GGCT-like_sf"/>
</dbReference>
<dbReference type="OrthoDB" id="5567366at2"/>
<protein>
    <submittedName>
        <fullName evidence="2">Cation transport regulator ChaC</fullName>
    </submittedName>
</protein>
<dbReference type="Proteomes" id="UP000182692">
    <property type="component" value="Unassembled WGS sequence"/>
</dbReference>
<dbReference type="EMBL" id="FOWR01000054">
    <property type="protein sequence ID" value="SFQ25061.1"/>
    <property type="molecule type" value="Genomic_DNA"/>
</dbReference>
<dbReference type="InterPro" id="IPR009288">
    <property type="entry name" value="AIG2-like_dom"/>
</dbReference>
<dbReference type="Gene3D" id="3.10.490.10">
    <property type="entry name" value="Gamma-glutamyl cyclotransferase-like"/>
    <property type="match status" value="1"/>
</dbReference>
<reference evidence="2 3" key="1">
    <citation type="submission" date="2016-10" db="EMBL/GenBank/DDBJ databases">
        <authorList>
            <person name="de Groot N.N."/>
        </authorList>
    </citation>
    <scope>NUCLEOTIDE SEQUENCE [LARGE SCALE GENOMIC DNA]</scope>
    <source>
        <strain evidence="2 3">DSM 15893</strain>
    </source>
</reference>